<dbReference type="GO" id="GO:0019478">
    <property type="term" value="P:D-amino acid catabolic process"/>
    <property type="evidence" value="ECO:0007669"/>
    <property type="project" value="TreeGrafter"/>
</dbReference>
<evidence type="ECO:0000259" key="7">
    <source>
        <dbReference type="Pfam" id="PF01266"/>
    </source>
</evidence>
<gene>
    <name evidence="8" type="ORF">K504DRAFT_482283</name>
</gene>
<dbReference type="AlphaFoldDB" id="A0A6G1K7J0"/>
<dbReference type="PANTHER" id="PTHR11530">
    <property type="entry name" value="D-AMINO ACID OXIDASE"/>
    <property type="match status" value="1"/>
</dbReference>
<keyword evidence="4 6" id="KW-0274">FAD</keyword>
<protein>
    <submittedName>
        <fullName evidence="8">Nucleotide-binding domain-containing protein</fullName>
    </submittedName>
</protein>
<dbReference type="GO" id="GO:0003884">
    <property type="term" value="F:D-amino-acid oxidase activity"/>
    <property type="evidence" value="ECO:0007669"/>
    <property type="project" value="InterPro"/>
</dbReference>
<dbReference type="Gene3D" id="3.30.9.10">
    <property type="entry name" value="D-Amino Acid Oxidase, subunit A, domain 2"/>
    <property type="match status" value="1"/>
</dbReference>
<comment type="similarity">
    <text evidence="2">Belongs to the DAMOX/DASOX family.</text>
</comment>
<accession>A0A6G1K7J0</accession>
<proteinExistence type="inferred from homology"/>
<dbReference type="GO" id="GO:0071949">
    <property type="term" value="F:FAD binding"/>
    <property type="evidence" value="ECO:0007669"/>
    <property type="project" value="InterPro"/>
</dbReference>
<dbReference type="GO" id="GO:0005737">
    <property type="term" value="C:cytoplasm"/>
    <property type="evidence" value="ECO:0007669"/>
    <property type="project" value="TreeGrafter"/>
</dbReference>
<name>A0A6G1K7J0_9PLEO</name>
<feature type="binding site" evidence="6">
    <location>
        <position position="197"/>
    </location>
    <ligand>
        <name>FAD</name>
        <dbReference type="ChEBI" id="CHEBI:57692"/>
    </ligand>
</feature>
<dbReference type="PIRSF" id="PIRSF000189">
    <property type="entry name" value="D-aa_oxidase"/>
    <property type="match status" value="1"/>
</dbReference>
<keyword evidence="5" id="KW-0560">Oxidoreductase</keyword>
<evidence type="ECO:0000313" key="8">
    <source>
        <dbReference type="EMBL" id="KAF2708778.1"/>
    </source>
</evidence>
<dbReference type="InterPro" id="IPR023209">
    <property type="entry name" value="DAO"/>
</dbReference>
<evidence type="ECO:0000256" key="6">
    <source>
        <dbReference type="PIRSR" id="PIRSR000189-1"/>
    </source>
</evidence>
<feature type="domain" description="FAD dependent oxidoreductase" evidence="7">
    <location>
        <begin position="5"/>
        <end position="345"/>
    </location>
</feature>
<dbReference type="InterPro" id="IPR006181">
    <property type="entry name" value="D-amino_acid_oxidase_CS"/>
</dbReference>
<dbReference type="PROSITE" id="PS00677">
    <property type="entry name" value="DAO"/>
    <property type="match status" value="1"/>
</dbReference>
<keyword evidence="9" id="KW-1185">Reference proteome</keyword>
<evidence type="ECO:0000256" key="5">
    <source>
        <dbReference type="ARBA" id="ARBA00023002"/>
    </source>
</evidence>
<evidence type="ECO:0000256" key="3">
    <source>
        <dbReference type="ARBA" id="ARBA00022630"/>
    </source>
</evidence>
<feature type="binding site" evidence="6">
    <location>
        <position position="244"/>
    </location>
    <ligand>
        <name>D-dopa</name>
        <dbReference type="ChEBI" id="CHEBI:149689"/>
    </ligand>
</feature>
<comment type="cofactor">
    <cofactor evidence="1 6">
        <name>FAD</name>
        <dbReference type="ChEBI" id="CHEBI:57692"/>
    </cofactor>
</comment>
<sequence>MATTKVVVVGAGVVGLTTALTLSKHKHLQITIVGKHMPGDYDIEYASPWAGANVLPVGKPGSNLQKFEEATWPELDRICRDIPEAGIHYQETIILGRTKDAGSAVGEWFSELVKEDAWFKNVIPNFRVLPKSSLPSDCDTGTSFTSVCINTAIYLPYLLGQCVKSGMTIERAILSHISEATLLHASGEPADIIINCTGLGALKLGGVLDTNLFPGRGQTVLVRNDPGVMLTISGTDDGDEEATYIMQRAFGGGTILGGCMQHHNWDSQPDPNLAQRIMQRSIDLCPTLVPKTGKVTELSIIGHGVGLRPMRNGGIRVEKEKIDETWVVHNYGHAGYGYQAGYGSACEAERLVNDILEEKAKL</sequence>
<dbReference type="EMBL" id="MU005771">
    <property type="protein sequence ID" value="KAF2708778.1"/>
    <property type="molecule type" value="Genomic_DNA"/>
</dbReference>
<dbReference type="Proteomes" id="UP000799428">
    <property type="component" value="Unassembled WGS sequence"/>
</dbReference>
<keyword evidence="3" id="KW-0285">Flavoprotein</keyword>
<feature type="binding site" evidence="6">
    <location>
        <position position="308"/>
    </location>
    <ligand>
        <name>D-dopa</name>
        <dbReference type="ChEBI" id="CHEBI:149689"/>
    </ligand>
</feature>
<dbReference type="Pfam" id="PF01266">
    <property type="entry name" value="DAO"/>
    <property type="match status" value="1"/>
</dbReference>
<dbReference type="OrthoDB" id="409956at2759"/>
<evidence type="ECO:0000256" key="1">
    <source>
        <dbReference type="ARBA" id="ARBA00001974"/>
    </source>
</evidence>
<dbReference type="SUPFAM" id="SSF51971">
    <property type="entry name" value="Nucleotide-binding domain"/>
    <property type="match status" value="1"/>
</dbReference>
<dbReference type="PANTHER" id="PTHR11530:SF16">
    <property type="entry name" value="D-AMINO ACID OXIDASE (AFU_ORTHOLOGUE AFUA_5G11290)"/>
    <property type="match status" value="1"/>
</dbReference>
<feature type="binding site" evidence="6">
    <location>
        <position position="335"/>
    </location>
    <ligand>
        <name>D-dopa</name>
        <dbReference type="ChEBI" id="CHEBI:149689"/>
    </ligand>
</feature>
<evidence type="ECO:0000256" key="2">
    <source>
        <dbReference type="ARBA" id="ARBA00006730"/>
    </source>
</evidence>
<reference evidence="8" key="1">
    <citation type="journal article" date="2020" name="Stud. Mycol.">
        <title>101 Dothideomycetes genomes: a test case for predicting lifestyles and emergence of pathogens.</title>
        <authorList>
            <person name="Haridas S."/>
            <person name="Albert R."/>
            <person name="Binder M."/>
            <person name="Bloem J."/>
            <person name="Labutti K."/>
            <person name="Salamov A."/>
            <person name="Andreopoulos B."/>
            <person name="Baker S."/>
            <person name="Barry K."/>
            <person name="Bills G."/>
            <person name="Bluhm B."/>
            <person name="Cannon C."/>
            <person name="Castanera R."/>
            <person name="Culley D."/>
            <person name="Daum C."/>
            <person name="Ezra D."/>
            <person name="Gonzalez J."/>
            <person name="Henrissat B."/>
            <person name="Kuo A."/>
            <person name="Liang C."/>
            <person name="Lipzen A."/>
            <person name="Lutzoni F."/>
            <person name="Magnuson J."/>
            <person name="Mondo S."/>
            <person name="Nolan M."/>
            <person name="Ohm R."/>
            <person name="Pangilinan J."/>
            <person name="Park H.-J."/>
            <person name="Ramirez L."/>
            <person name="Alfaro M."/>
            <person name="Sun H."/>
            <person name="Tritt A."/>
            <person name="Yoshinaga Y."/>
            <person name="Zwiers L.-H."/>
            <person name="Turgeon B."/>
            <person name="Goodwin S."/>
            <person name="Spatafora J."/>
            <person name="Crous P."/>
            <person name="Grigoriev I."/>
        </authorList>
    </citation>
    <scope>NUCLEOTIDE SEQUENCE</scope>
    <source>
        <strain evidence="8">CBS 279.74</strain>
    </source>
</reference>
<evidence type="ECO:0000256" key="4">
    <source>
        <dbReference type="ARBA" id="ARBA00022827"/>
    </source>
</evidence>
<organism evidence="8 9">
    <name type="scientific">Pleomassaria siparia CBS 279.74</name>
    <dbReference type="NCBI Taxonomy" id="1314801"/>
    <lineage>
        <taxon>Eukaryota</taxon>
        <taxon>Fungi</taxon>
        <taxon>Dikarya</taxon>
        <taxon>Ascomycota</taxon>
        <taxon>Pezizomycotina</taxon>
        <taxon>Dothideomycetes</taxon>
        <taxon>Pleosporomycetidae</taxon>
        <taxon>Pleosporales</taxon>
        <taxon>Pleomassariaceae</taxon>
        <taxon>Pleomassaria</taxon>
    </lineage>
</organism>
<dbReference type="SUPFAM" id="SSF54373">
    <property type="entry name" value="FAD-linked reductases, C-terminal domain"/>
    <property type="match status" value="1"/>
</dbReference>
<dbReference type="InterPro" id="IPR006076">
    <property type="entry name" value="FAD-dep_OxRdtase"/>
</dbReference>
<evidence type="ECO:0000313" key="9">
    <source>
        <dbReference type="Proteomes" id="UP000799428"/>
    </source>
</evidence>
<dbReference type="Gene3D" id="3.40.50.720">
    <property type="entry name" value="NAD(P)-binding Rossmann-like Domain"/>
    <property type="match status" value="1"/>
</dbReference>